<proteinExistence type="predicted"/>
<dbReference type="EMBL" id="AOSG01000059">
    <property type="protein sequence ID" value="EOR70793.1"/>
    <property type="molecule type" value="Genomic_DNA"/>
</dbReference>
<dbReference type="Pfam" id="PF19944">
    <property type="entry name" value="DUF6406"/>
    <property type="match status" value="1"/>
</dbReference>
<keyword evidence="3" id="KW-1185">Reference proteome</keyword>
<comment type="caution">
    <text evidence="2">The sequence shown here is derived from an EMBL/GenBank/DDBJ whole genome shotgun (WGS) entry which is preliminary data.</text>
</comment>
<evidence type="ECO:0000313" key="3">
    <source>
        <dbReference type="Proteomes" id="UP000014184"/>
    </source>
</evidence>
<organism evidence="2 3">
    <name type="scientific">Thermobifida fusca TM51</name>
    <dbReference type="NCBI Taxonomy" id="1169414"/>
    <lineage>
        <taxon>Bacteria</taxon>
        <taxon>Bacillati</taxon>
        <taxon>Actinomycetota</taxon>
        <taxon>Actinomycetes</taxon>
        <taxon>Streptosporangiales</taxon>
        <taxon>Nocardiopsidaceae</taxon>
        <taxon>Thermobifida</taxon>
    </lineage>
</organism>
<accession>A0A9P2T9N9</accession>
<dbReference type="InterPro" id="IPR045642">
    <property type="entry name" value="DUF6406"/>
</dbReference>
<feature type="chain" id="PRO_5040167386" description="DUF5666 domain-containing protein" evidence="1">
    <location>
        <begin position="28"/>
        <end position="139"/>
    </location>
</feature>
<feature type="signal peptide" evidence="1">
    <location>
        <begin position="1"/>
        <end position="27"/>
    </location>
</feature>
<dbReference type="PROSITE" id="PS51257">
    <property type="entry name" value="PROKAR_LIPOPROTEIN"/>
    <property type="match status" value="1"/>
</dbReference>
<name>A0A9P2T9N9_THEFU</name>
<evidence type="ECO:0000313" key="2">
    <source>
        <dbReference type="EMBL" id="EOR70793.1"/>
    </source>
</evidence>
<reference evidence="2 3" key="1">
    <citation type="journal article" date="2013" name="Genome Announc.">
        <title>Draft Genome Sequence of the Lignocellulose Decomposer Thermobifida fusca Strain TM51.</title>
        <authorList>
            <person name="Toth A."/>
            <person name="Barna T."/>
            <person name="Nagy I."/>
            <person name="Horvath B."/>
            <person name="Nagy I."/>
            <person name="Tancsics A."/>
            <person name="Kriszt B."/>
            <person name="Baka E."/>
            <person name="Fekete C."/>
            <person name="Kukolya J."/>
        </authorList>
    </citation>
    <scope>NUCLEOTIDE SEQUENCE [LARGE SCALE GENOMIC DNA]</scope>
    <source>
        <strain evidence="2 3">TM51</strain>
    </source>
</reference>
<dbReference type="Proteomes" id="UP000014184">
    <property type="component" value="Unassembled WGS sequence"/>
</dbReference>
<evidence type="ECO:0008006" key="4">
    <source>
        <dbReference type="Google" id="ProtNLM"/>
    </source>
</evidence>
<dbReference type="AlphaFoldDB" id="A0A9P2T9N9"/>
<dbReference type="RefSeq" id="WP_011292580.1">
    <property type="nucleotide sequence ID" value="NZ_AOSG01000059.1"/>
</dbReference>
<sequence length="139" mass="14515">MPLFDPRTVVRASLSAVAAALVGLSLAACSASSDTSPAETVAEQDPAPVLGEYDDRIQLVEGTPYTLTAEDGDSFVLEITEYDEAEPQVTVKVTPEGGTGEETTVTLGDLIEVDGVPWRVSELGFGDSLPVSVTLTKAE</sequence>
<keyword evidence="1" id="KW-0732">Signal</keyword>
<protein>
    <recommendedName>
        <fullName evidence="4">DUF5666 domain-containing protein</fullName>
    </recommendedName>
</protein>
<evidence type="ECO:0000256" key="1">
    <source>
        <dbReference type="SAM" id="SignalP"/>
    </source>
</evidence>
<gene>
    <name evidence="2" type="ORF">TM51_11074</name>
</gene>